<accession>A0A1C0A9Z5</accession>
<organism evidence="12 13">
    <name type="scientific">Orenia metallireducens</name>
    <dbReference type="NCBI Taxonomy" id="1413210"/>
    <lineage>
        <taxon>Bacteria</taxon>
        <taxon>Bacillati</taxon>
        <taxon>Bacillota</taxon>
        <taxon>Clostridia</taxon>
        <taxon>Halanaerobiales</taxon>
        <taxon>Halobacteroidaceae</taxon>
        <taxon>Orenia</taxon>
    </lineage>
</organism>
<evidence type="ECO:0000256" key="10">
    <source>
        <dbReference type="NCBIfam" id="TIGR01397"/>
    </source>
</evidence>
<name>A0A1C0A9Z5_9FIRM</name>
<keyword evidence="5" id="KW-1003">Cell membrane</keyword>
<evidence type="ECO:0000256" key="1">
    <source>
        <dbReference type="ARBA" id="ARBA00004117"/>
    </source>
</evidence>
<evidence type="ECO:0000256" key="8">
    <source>
        <dbReference type="ARBA" id="ARBA00023136"/>
    </source>
</evidence>
<evidence type="ECO:0000256" key="9">
    <source>
        <dbReference type="ARBA" id="ARBA00023143"/>
    </source>
</evidence>
<dbReference type="InterPro" id="IPR001543">
    <property type="entry name" value="FliN-like_C"/>
</dbReference>
<dbReference type="PRINTS" id="PR00955">
    <property type="entry name" value="FLGMOTORFLIM"/>
</dbReference>
<evidence type="ECO:0000256" key="6">
    <source>
        <dbReference type="ARBA" id="ARBA00022500"/>
    </source>
</evidence>
<dbReference type="NCBIfam" id="TIGR01397">
    <property type="entry name" value="fliM_switch"/>
    <property type="match status" value="1"/>
</dbReference>
<dbReference type="InterPro" id="IPR001689">
    <property type="entry name" value="Flag_FliM"/>
</dbReference>
<reference evidence="12 13" key="2">
    <citation type="submission" date="2016-08" db="EMBL/GenBank/DDBJ databases">
        <title>Orenia metallireducens sp. nov. strain Z6, a Novel Metal-reducing Firmicute from the Deep Subsurface.</title>
        <authorList>
            <person name="Maxim B.I."/>
            <person name="Kenneth K."/>
            <person name="Flynn T.M."/>
            <person name="Oloughlin E.J."/>
            <person name="Locke R.A."/>
            <person name="Weber J.R."/>
            <person name="Egan S.M."/>
            <person name="Mackie R.I."/>
            <person name="Cann I.K."/>
        </authorList>
    </citation>
    <scope>NUCLEOTIDE SEQUENCE [LARGE SCALE GENOMIC DNA]</scope>
    <source>
        <strain evidence="12 13">Z6</strain>
    </source>
</reference>
<keyword evidence="13" id="KW-1185">Reference proteome</keyword>
<dbReference type="InterPro" id="IPR036429">
    <property type="entry name" value="SpoA-like_sf"/>
</dbReference>
<dbReference type="PANTHER" id="PTHR30034">
    <property type="entry name" value="FLAGELLAR MOTOR SWITCH PROTEIN FLIM"/>
    <property type="match status" value="1"/>
</dbReference>
<evidence type="ECO:0000256" key="5">
    <source>
        <dbReference type="ARBA" id="ARBA00022475"/>
    </source>
</evidence>
<dbReference type="InterPro" id="IPR028976">
    <property type="entry name" value="CheC-like_sf"/>
</dbReference>
<evidence type="ECO:0000313" key="12">
    <source>
        <dbReference type="EMBL" id="OCL27095.1"/>
    </source>
</evidence>
<evidence type="ECO:0000256" key="2">
    <source>
        <dbReference type="ARBA" id="ARBA00004202"/>
    </source>
</evidence>
<dbReference type="EMBL" id="LWDV01000008">
    <property type="protein sequence ID" value="OCL27095.1"/>
    <property type="molecule type" value="Genomic_DNA"/>
</dbReference>
<proteinExistence type="inferred from homology"/>
<dbReference type="Proteomes" id="UP000093514">
    <property type="component" value="Unassembled WGS sequence"/>
</dbReference>
<dbReference type="SUPFAM" id="SSF101801">
    <property type="entry name" value="Surface presentation of antigens (SPOA)"/>
    <property type="match status" value="1"/>
</dbReference>
<dbReference type="Gene3D" id="3.40.1550.10">
    <property type="entry name" value="CheC-like"/>
    <property type="match status" value="1"/>
</dbReference>
<evidence type="ECO:0000313" key="13">
    <source>
        <dbReference type="Proteomes" id="UP000093514"/>
    </source>
</evidence>
<dbReference type="AlphaFoldDB" id="A0A1C0A9Z5"/>
<dbReference type="GO" id="GO:0009425">
    <property type="term" value="C:bacterial-type flagellum basal body"/>
    <property type="evidence" value="ECO:0007669"/>
    <property type="project" value="UniProtKB-SubCell"/>
</dbReference>
<dbReference type="Pfam" id="PF02154">
    <property type="entry name" value="FliM"/>
    <property type="match status" value="1"/>
</dbReference>
<dbReference type="RefSeq" id="WP_068716637.1">
    <property type="nucleotide sequence ID" value="NZ_LWDV01000008.1"/>
</dbReference>
<evidence type="ECO:0000256" key="4">
    <source>
        <dbReference type="ARBA" id="ARBA00021898"/>
    </source>
</evidence>
<dbReference type="GO" id="GO:0005886">
    <property type="term" value="C:plasma membrane"/>
    <property type="evidence" value="ECO:0007669"/>
    <property type="project" value="UniProtKB-SubCell"/>
</dbReference>
<gene>
    <name evidence="12" type="ORF">U472_06340</name>
</gene>
<protein>
    <recommendedName>
        <fullName evidence="4 10">Flagellar motor switch protein FliM</fullName>
    </recommendedName>
</protein>
<feature type="domain" description="Flagellar motor switch protein FliN-like C-terminal" evidence="11">
    <location>
        <begin position="254"/>
        <end position="325"/>
    </location>
</feature>
<keyword evidence="6" id="KW-0145">Chemotaxis</keyword>
<keyword evidence="12" id="KW-0969">Cilium</keyword>
<keyword evidence="12" id="KW-0282">Flagellum</keyword>
<dbReference type="Pfam" id="PF01052">
    <property type="entry name" value="FliMN_C"/>
    <property type="match status" value="1"/>
</dbReference>
<evidence type="ECO:0000256" key="7">
    <source>
        <dbReference type="ARBA" id="ARBA00022779"/>
    </source>
</evidence>
<evidence type="ECO:0000256" key="3">
    <source>
        <dbReference type="ARBA" id="ARBA00011049"/>
    </source>
</evidence>
<dbReference type="GO" id="GO:0071978">
    <property type="term" value="P:bacterial-type flagellum-dependent swarming motility"/>
    <property type="evidence" value="ECO:0007669"/>
    <property type="project" value="TreeGrafter"/>
</dbReference>
<dbReference type="OrthoDB" id="9806941at2"/>
<keyword evidence="8" id="KW-0472">Membrane</keyword>
<comment type="caution">
    <text evidence="12">The sequence shown here is derived from an EMBL/GenBank/DDBJ whole genome shotgun (WGS) entry which is preliminary data.</text>
</comment>
<dbReference type="SUPFAM" id="SSF103039">
    <property type="entry name" value="CheC-like"/>
    <property type="match status" value="1"/>
</dbReference>
<comment type="subcellular location">
    <subcellularLocation>
        <location evidence="1">Bacterial flagellum basal body</location>
    </subcellularLocation>
    <subcellularLocation>
        <location evidence="2">Cell membrane</location>
        <topology evidence="2">Peripheral membrane protein</topology>
    </subcellularLocation>
</comment>
<sequence>MSSNRVLSQNEIDSLLEALSSGQIETEELKDDGAEVVEVYDFKHPNKLSKDQLRTLRMVYEGFARLLSTAISTQLRTMTKFELASIDQLSYEEFVSSLPQPTILSVCDFYPLHGEFIIEINPKIGYAIIERLFGGNIEGTLNMVREFTDIEEVVLKKINKTILDSFSEAWENVVDLRPRVKELESNPQFTQIVPNNDMVILATFEAAIGKIDGLINISIPYIVLEPIVSKLSAQYWFSSARKDKAVESLNKIKQRLGKAKLPIEAQLGKTSTTVAQLLQLEVGDVIKLNTKTTEDLIIYINNRKKFSAKPGKRGSKLAIEITSAIPEDDWEDEDHE</sequence>
<dbReference type="PANTHER" id="PTHR30034:SF6">
    <property type="entry name" value="YOP PROTEINS TRANSLOCATION PROTEIN Q"/>
    <property type="match status" value="1"/>
</dbReference>
<dbReference type="PIRSF" id="PIRSF002888">
    <property type="entry name" value="FliM"/>
    <property type="match status" value="1"/>
</dbReference>
<dbReference type="GO" id="GO:0050918">
    <property type="term" value="P:positive chemotaxis"/>
    <property type="evidence" value="ECO:0007669"/>
    <property type="project" value="TreeGrafter"/>
</dbReference>
<dbReference type="GO" id="GO:0003774">
    <property type="term" value="F:cytoskeletal motor activity"/>
    <property type="evidence" value="ECO:0007669"/>
    <property type="project" value="InterPro"/>
</dbReference>
<reference evidence="13" key="1">
    <citation type="submission" date="2016-07" db="EMBL/GenBank/DDBJ databases">
        <authorList>
            <person name="Florea S."/>
            <person name="Webb J.S."/>
            <person name="Jaromczyk J."/>
            <person name="Schardl C.L."/>
        </authorList>
    </citation>
    <scope>NUCLEOTIDE SEQUENCE [LARGE SCALE GENOMIC DNA]</scope>
    <source>
        <strain evidence="13">Z6</strain>
    </source>
</reference>
<evidence type="ECO:0000259" key="11">
    <source>
        <dbReference type="Pfam" id="PF01052"/>
    </source>
</evidence>
<keyword evidence="7" id="KW-0283">Flagellar rotation</keyword>
<keyword evidence="9" id="KW-0975">Bacterial flagellum</keyword>
<dbReference type="CDD" id="cd17908">
    <property type="entry name" value="FliM"/>
    <property type="match status" value="1"/>
</dbReference>
<keyword evidence="12" id="KW-0966">Cell projection</keyword>
<dbReference type="Gene3D" id="2.30.330.10">
    <property type="entry name" value="SpoA-like"/>
    <property type="match status" value="1"/>
</dbReference>
<comment type="similarity">
    <text evidence="3">Belongs to the FliM family.</text>
</comment>